<dbReference type="EMBL" id="JABAGD010000031">
    <property type="protein sequence ID" value="NMF06250.1"/>
    <property type="molecule type" value="Genomic_DNA"/>
</dbReference>
<organism evidence="2 3">
    <name type="scientific">Clostridium beijerinckii</name>
    <name type="common">Clostridium MP</name>
    <dbReference type="NCBI Taxonomy" id="1520"/>
    <lineage>
        <taxon>Bacteria</taxon>
        <taxon>Bacillati</taxon>
        <taxon>Bacillota</taxon>
        <taxon>Clostridia</taxon>
        <taxon>Eubacteriales</taxon>
        <taxon>Clostridiaceae</taxon>
        <taxon>Clostridium</taxon>
    </lineage>
</organism>
<proteinExistence type="predicted"/>
<dbReference type="RefSeq" id="WP_168982465.1">
    <property type="nucleotide sequence ID" value="NZ_JABAGD010000031.1"/>
</dbReference>
<keyword evidence="1" id="KW-0175">Coiled coil</keyword>
<evidence type="ECO:0000313" key="3">
    <source>
        <dbReference type="Proteomes" id="UP000587880"/>
    </source>
</evidence>
<dbReference type="AlphaFoldDB" id="A0A7X9SQN5"/>
<protein>
    <recommendedName>
        <fullName evidence="4">BppU N-terminal domain-containing protein</fullName>
    </recommendedName>
</protein>
<name>A0A7X9SQN5_CLOBE</name>
<comment type="caution">
    <text evidence="2">The sequence shown here is derived from an EMBL/GenBank/DDBJ whole genome shotgun (WGS) entry which is preliminary data.</text>
</comment>
<sequence length="292" mass="32180">MSIQDLNACLDLKQNLNIFAQCKQFDSLNLILSIFDNSMQADLTNYDVRLRAMKADQVPLIQEHVGMEINNNQVNIKADEQLTTTAGNTFVELQFMNKSTGEKKATFNLALKVVPSTVNINGTISTATYTLLEELENKIDQCSDFFEHIGEAIEANTNLINSTNTANETKEALDDSNETALATKSALDTSNTNATNTKNALDALKTDADNTKNALNTVNQTGQTLLDSLENFEDQHADVTDISNKLANINAQLSEIMNYFIDGKLTFTSLDGSKWIQVVDNYGQPGFIKDGE</sequence>
<feature type="coiled-coil region" evidence="1">
    <location>
        <begin position="194"/>
        <end position="221"/>
    </location>
</feature>
<evidence type="ECO:0000313" key="2">
    <source>
        <dbReference type="EMBL" id="NMF06250.1"/>
    </source>
</evidence>
<gene>
    <name evidence="2" type="ORF">HF849_16145</name>
</gene>
<dbReference type="SUPFAM" id="SSF46966">
    <property type="entry name" value="Spectrin repeat"/>
    <property type="match status" value="1"/>
</dbReference>
<dbReference type="Proteomes" id="UP000587880">
    <property type="component" value="Unassembled WGS sequence"/>
</dbReference>
<dbReference type="Gene3D" id="1.20.58.60">
    <property type="match status" value="1"/>
</dbReference>
<evidence type="ECO:0008006" key="4">
    <source>
        <dbReference type="Google" id="ProtNLM"/>
    </source>
</evidence>
<accession>A0A7X9SQN5</accession>
<evidence type="ECO:0000256" key="1">
    <source>
        <dbReference type="SAM" id="Coils"/>
    </source>
</evidence>
<reference evidence="2 3" key="1">
    <citation type="submission" date="2020-04" db="EMBL/GenBank/DDBJ databases">
        <authorList>
            <person name="Hitch T.C.A."/>
            <person name="Wylensek D."/>
            <person name="Clavel T."/>
        </authorList>
    </citation>
    <scope>NUCLEOTIDE SEQUENCE [LARGE SCALE GENOMIC DNA]</scope>
    <source>
        <strain evidence="2 3">WB01_NA02</strain>
    </source>
</reference>